<evidence type="ECO:0000256" key="2">
    <source>
        <dbReference type="SAM" id="Coils"/>
    </source>
</evidence>
<protein>
    <submittedName>
        <fullName evidence="5">Rho guanine nucleotide exchange factor 18</fullName>
    </submittedName>
</protein>
<sequence length="670" mass="75093">MQDSKPPVISLQKLIVREVANEEKAMFLISASLQGPEMYEIYTSSKEDRNAWMAHIRRAVESCPDEEEGPFSLAEEERKVVEARATRLRDFQERLSMKDQLIAQSLLEKQQIYLEMAEISGLEDLPQPRGLFRGGDPSETLQGELILKSAMSEIEGIQNLICRRLGSANSQAEDGGSSTSLPRRAETFGGYDFTNSPSKNGSFKKKVSSTEPRPRDWQGPPNSPDLKLGDSDIPGGSEESPQAIKSLAGEFFLQPSGKSKRSPEGRLRRGQAQGTHRGFINRRGTPYRDHQLSAREGVVVEAPGTESDPGLPTVLESEARELASISFSSPQLVQRIQTLSQLLLNLQAVIAHQDSYVETQRAAIQEREKQFRLQSTRGNLLLEQERQRNFEKQREERAAVEKLQNQLRQEQQRWERERERQRQELERAGARLQEREGEARQLRQRLEQERAELERQRQAYQHDLERLREAQRAVERERERLELLRRLKKQNTAPGALPPDALAEVSAQQPVCTGEVEGLLCTTLRGSPEATQQEPRIAMYLLLSPQAQPPSHPPSFNGEGLEGPRVSMLLSGAGPEYTERPEVARRDSAPAESRPAKSDVPIQLLSATNQFQRQAAVQQQIPTKLAASTKGGKDKGSKSRGSQRWESSGEPAPPPPPGPGRCSHGQPVRL</sequence>
<dbReference type="EMBL" id="JASSZA010000019">
    <property type="protein sequence ID" value="KAK2087212.1"/>
    <property type="molecule type" value="Genomic_DNA"/>
</dbReference>
<proteinExistence type="predicted"/>
<reference evidence="5 6" key="1">
    <citation type="submission" date="2023-05" db="EMBL/GenBank/DDBJ databases">
        <title>B98-5 Cell Line De Novo Hybrid Assembly: An Optical Mapping Approach.</title>
        <authorList>
            <person name="Kananen K."/>
            <person name="Auerbach J.A."/>
            <person name="Kautto E."/>
            <person name="Blachly J.S."/>
        </authorList>
    </citation>
    <scope>NUCLEOTIDE SEQUENCE [LARGE SCALE GENOMIC DNA]</scope>
    <source>
        <strain evidence="5">B95-8</strain>
        <tissue evidence="5">Cell line</tissue>
    </source>
</reference>
<feature type="domain" description="PH" evidence="4">
    <location>
        <begin position="1"/>
        <end position="61"/>
    </location>
</feature>
<keyword evidence="6" id="KW-1185">Reference proteome</keyword>
<feature type="compositionally biased region" description="Basic and acidic residues" evidence="3">
    <location>
        <begin position="577"/>
        <end position="597"/>
    </location>
</feature>
<organism evidence="5 6">
    <name type="scientific">Saguinus oedipus</name>
    <name type="common">Cotton-top tamarin</name>
    <name type="synonym">Oedipomidas oedipus</name>
    <dbReference type="NCBI Taxonomy" id="9490"/>
    <lineage>
        <taxon>Eukaryota</taxon>
        <taxon>Metazoa</taxon>
        <taxon>Chordata</taxon>
        <taxon>Craniata</taxon>
        <taxon>Vertebrata</taxon>
        <taxon>Euteleostomi</taxon>
        <taxon>Mammalia</taxon>
        <taxon>Eutheria</taxon>
        <taxon>Euarchontoglires</taxon>
        <taxon>Primates</taxon>
        <taxon>Haplorrhini</taxon>
        <taxon>Platyrrhini</taxon>
        <taxon>Cebidae</taxon>
        <taxon>Callitrichinae</taxon>
        <taxon>Saguinus</taxon>
    </lineage>
</organism>
<evidence type="ECO:0000256" key="3">
    <source>
        <dbReference type="SAM" id="MobiDB-lite"/>
    </source>
</evidence>
<dbReference type="InterPro" id="IPR053089">
    <property type="entry name" value="Rho_GEF18"/>
</dbReference>
<evidence type="ECO:0000313" key="5">
    <source>
        <dbReference type="EMBL" id="KAK2087212.1"/>
    </source>
</evidence>
<feature type="region of interest" description="Disordered" evidence="3">
    <location>
        <begin position="545"/>
        <end position="670"/>
    </location>
</feature>
<dbReference type="SUPFAM" id="SSF50729">
    <property type="entry name" value="PH domain-like"/>
    <property type="match status" value="1"/>
</dbReference>
<name>A0ABQ9TR06_SAGOE</name>
<dbReference type="InterPro" id="IPR001849">
    <property type="entry name" value="PH_domain"/>
</dbReference>
<feature type="compositionally biased region" description="Polar residues" evidence="3">
    <location>
        <begin position="169"/>
        <end position="181"/>
    </location>
</feature>
<feature type="region of interest" description="Disordered" evidence="3">
    <location>
        <begin position="169"/>
        <end position="284"/>
    </location>
</feature>
<evidence type="ECO:0000259" key="4">
    <source>
        <dbReference type="PROSITE" id="PS50003"/>
    </source>
</evidence>
<gene>
    <name evidence="5" type="primary">ARHGEF18_3</name>
    <name evidence="5" type="ORF">P7K49_033119</name>
</gene>
<keyword evidence="2" id="KW-0175">Coiled coil</keyword>
<dbReference type="InterPro" id="IPR011993">
    <property type="entry name" value="PH-like_dom_sf"/>
</dbReference>
<dbReference type="Gene3D" id="2.30.29.30">
    <property type="entry name" value="Pleckstrin-homology domain (PH domain)/Phosphotyrosine-binding domain (PTB)"/>
    <property type="match status" value="1"/>
</dbReference>
<evidence type="ECO:0000313" key="6">
    <source>
        <dbReference type="Proteomes" id="UP001266305"/>
    </source>
</evidence>
<evidence type="ECO:0000256" key="1">
    <source>
        <dbReference type="ARBA" id="ARBA00022658"/>
    </source>
</evidence>
<dbReference type="PANTHER" id="PTHR47440">
    <property type="entry name" value="RIKEN CDNA A430078G23 GENE"/>
    <property type="match status" value="1"/>
</dbReference>
<dbReference type="InterPro" id="IPR041020">
    <property type="entry name" value="PH_16"/>
</dbReference>
<feature type="compositionally biased region" description="Low complexity" evidence="3">
    <location>
        <begin position="610"/>
        <end position="620"/>
    </location>
</feature>
<dbReference type="Pfam" id="PF17838">
    <property type="entry name" value="PH_16"/>
    <property type="match status" value="1"/>
</dbReference>
<accession>A0ABQ9TR06</accession>
<dbReference type="PANTHER" id="PTHR47440:SF1">
    <property type="entry name" value="RHO_RAC GUANINE NUCLEOTIDE EXCHANGE FACTOR 18"/>
    <property type="match status" value="1"/>
</dbReference>
<comment type="caution">
    <text evidence="5">The sequence shown here is derived from an EMBL/GenBank/DDBJ whole genome shotgun (WGS) entry which is preliminary data.</text>
</comment>
<keyword evidence="1" id="KW-0344">Guanine-nucleotide releasing factor</keyword>
<feature type="coiled-coil region" evidence="2">
    <location>
        <begin position="390"/>
        <end position="487"/>
    </location>
</feature>
<dbReference type="PROSITE" id="PS50003">
    <property type="entry name" value="PH_DOMAIN"/>
    <property type="match status" value="1"/>
</dbReference>
<dbReference type="Proteomes" id="UP001266305">
    <property type="component" value="Unassembled WGS sequence"/>
</dbReference>